<proteinExistence type="predicted"/>
<accession>A0ABP6WQD3</accession>
<dbReference type="EMBL" id="BAABCY010000008">
    <property type="protein sequence ID" value="GAA3554297.1"/>
    <property type="molecule type" value="Genomic_DNA"/>
</dbReference>
<gene>
    <name evidence="1" type="ORF">GCM10022395_02300</name>
</gene>
<dbReference type="Proteomes" id="UP001500954">
    <property type="component" value="Unassembled WGS sequence"/>
</dbReference>
<name>A0ABP6WQD3_9FLAO</name>
<sequence length="221" mass="26321">MNKYKSVLIVHASDNSTLFLNKFKEEFEHLYYSFKSDEESILKAKSLIGDLEPKSLIVYLGHGSSSGLYEPDDTFEYKKYFLDATWANYYFDEHDIFLLTCRSSDFIKKIYKSNFSLGFGNIISSEEELKHHNQYSDLKKILNKDEINIFNGIYVECSIRIIKLLINEKIRFLDIPKYFRFYLNKEINRILLNKENENRIELSRLVFELRNQIETKQNLRG</sequence>
<evidence type="ECO:0000313" key="2">
    <source>
        <dbReference type="Proteomes" id="UP001500954"/>
    </source>
</evidence>
<comment type="caution">
    <text evidence="1">The sequence shown here is derived from an EMBL/GenBank/DDBJ whole genome shotgun (WGS) entry which is preliminary data.</text>
</comment>
<reference evidence="2" key="1">
    <citation type="journal article" date="2019" name="Int. J. Syst. Evol. Microbiol.">
        <title>The Global Catalogue of Microorganisms (GCM) 10K type strain sequencing project: providing services to taxonomists for standard genome sequencing and annotation.</title>
        <authorList>
            <consortium name="The Broad Institute Genomics Platform"/>
            <consortium name="The Broad Institute Genome Sequencing Center for Infectious Disease"/>
            <person name="Wu L."/>
            <person name="Ma J."/>
        </authorList>
    </citation>
    <scope>NUCLEOTIDE SEQUENCE [LARGE SCALE GENOMIC DNA]</scope>
    <source>
        <strain evidence="2">JCM 17111</strain>
    </source>
</reference>
<keyword evidence="2" id="KW-1185">Reference proteome</keyword>
<dbReference type="RefSeq" id="WP_345003881.1">
    <property type="nucleotide sequence ID" value="NZ_BAABCY010000008.1"/>
</dbReference>
<protein>
    <submittedName>
        <fullName evidence="1">Uncharacterized protein</fullName>
    </submittedName>
</protein>
<organism evidence="1 2">
    <name type="scientific">Snuella lapsa</name>
    <dbReference type="NCBI Taxonomy" id="870481"/>
    <lineage>
        <taxon>Bacteria</taxon>
        <taxon>Pseudomonadati</taxon>
        <taxon>Bacteroidota</taxon>
        <taxon>Flavobacteriia</taxon>
        <taxon>Flavobacteriales</taxon>
        <taxon>Flavobacteriaceae</taxon>
        <taxon>Snuella</taxon>
    </lineage>
</organism>
<evidence type="ECO:0000313" key="1">
    <source>
        <dbReference type="EMBL" id="GAA3554297.1"/>
    </source>
</evidence>